<keyword evidence="6 9" id="KW-0010">Activator</keyword>
<evidence type="ECO:0000313" key="13">
    <source>
        <dbReference type="Proteomes" id="UP000694621"/>
    </source>
</evidence>
<keyword evidence="5 9" id="KW-0238">DNA-binding</keyword>
<comment type="function">
    <text evidence="9">Recognizes and binds the palindromic sequence 5'-TTGGCNNNNNGCCAA-3' present in viral and cellular promoters and in the origin of replication of adenovirus type 2. These proteins are individually capable of activating transcription and replication.</text>
</comment>
<dbReference type="Pfam" id="PF03165">
    <property type="entry name" value="MH1"/>
    <property type="match status" value="1"/>
</dbReference>
<organism evidence="12 13">
    <name type="scientific">Astyanax mexicanus</name>
    <name type="common">Blind cave fish</name>
    <name type="synonym">Astyanax fasciatus mexicanus</name>
    <dbReference type="NCBI Taxonomy" id="7994"/>
    <lineage>
        <taxon>Eukaryota</taxon>
        <taxon>Metazoa</taxon>
        <taxon>Chordata</taxon>
        <taxon>Craniata</taxon>
        <taxon>Vertebrata</taxon>
        <taxon>Euteleostomi</taxon>
        <taxon>Actinopterygii</taxon>
        <taxon>Neopterygii</taxon>
        <taxon>Teleostei</taxon>
        <taxon>Ostariophysi</taxon>
        <taxon>Characiformes</taxon>
        <taxon>Characoidei</taxon>
        <taxon>Acestrorhamphidae</taxon>
        <taxon>Acestrorhamphinae</taxon>
        <taxon>Astyanax</taxon>
    </lineage>
</organism>
<keyword evidence="4 9" id="KW-0805">Transcription regulation</keyword>
<dbReference type="InterPro" id="IPR019548">
    <property type="entry name" value="CTF/NFI_DNA-bd_N"/>
</dbReference>
<dbReference type="InterPro" id="IPR003619">
    <property type="entry name" value="MAD_homology1_Dwarfin-type"/>
</dbReference>
<dbReference type="Pfam" id="PF00859">
    <property type="entry name" value="CTF_NFI"/>
    <property type="match status" value="1"/>
</dbReference>
<evidence type="ECO:0000259" key="11">
    <source>
        <dbReference type="PROSITE" id="PS51080"/>
    </source>
</evidence>
<dbReference type="SMART" id="SM00523">
    <property type="entry name" value="DWA"/>
    <property type="match status" value="1"/>
</dbReference>
<dbReference type="PANTHER" id="PTHR11492:SF6">
    <property type="entry name" value="NUCLEAR FACTOR 1 A-TYPE"/>
    <property type="match status" value="1"/>
</dbReference>
<comment type="subcellular location">
    <subcellularLocation>
        <location evidence="1 9">Nucleus</location>
    </subcellularLocation>
</comment>
<evidence type="ECO:0000256" key="2">
    <source>
        <dbReference type="ARBA" id="ARBA00011432"/>
    </source>
</evidence>
<dbReference type="PANTHER" id="PTHR11492">
    <property type="entry name" value="NUCLEAR FACTOR I"/>
    <property type="match status" value="1"/>
</dbReference>
<evidence type="ECO:0000256" key="9">
    <source>
        <dbReference type="RuleBase" id="RU000690"/>
    </source>
</evidence>
<protein>
    <recommendedName>
        <fullName evidence="9">Nuclear factor 1</fullName>
    </recommendedName>
</protein>
<feature type="domain" description="CTF/NF-I" evidence="11">
    <location>
        <begin position="1"/>
        <end position="194"/>
    </location>
</feature>
<dbReference type="AlphaFoldDB" id="A0A8B9L356"/>
<feature type="region of interest" description="Disordered" evidence="10">
    <location>
        <begin position="367"/>
        <end position="442"/>
    </location>
</feature>
<evidence type="ECO:0000256" key="1">
    <source>
        <dbReference type="ARBA" id="ARBA00004123"/>
    </source>
</evidence>
<keyword evidence="8 9" id="KW-0539">Nucleus</keyword>
<evidence type="ECO:0000256" key="6">
    <source>
        <dbReference type="ARBA" id="ARBA00023159"/>
    </source>
</evidence>
<proteinExistence type="inferred from homology"/>
<keyword evidence="7 9" id="KW-0804">Transcription</keyword>
<dbReference type="Pfam" id="PF10524">
    <property type="entry name" value="NfI_DNAbd_pre-N"/>
    <property type="match status" value="1"/>
</dbReference>
<dbReference type="GO" id="GO:0000981">
    <property type="term" value="F:DNA-binding transcription factor activity, RNA polymerase II-specific"/>
    <property type="evidence" value="ECO:0007669"/>
    <property type="project" value="TreeGrafter"/>
</dbReference>
<evidence type="ECO:0000313" key="12">
    <source>
        <dbReference type="Ensembl" id="ENSAMXP00005045273.1"/>
    </source>
</evidence>
<feature type="region of interest" description="Disordered" evidence="10">
    <location>
        <begin position="237"/>
        <end position="311"/>
    </location>
</feature>
<comment type="similarity">
    <text evidence="9">Belongs to the CTF/NF-I family.</text>
</comment>
<sequence length="442" mass="48872">MYSPLCLTQDEFHPFIEALLPHVRAFAYTWFNLQARKRKYFKKHEKRMSKEEERAVKDELLAEKAEVKQKWASRLLAKLRKDIRPEFREDFVLTVTGKKPPCCVLSNPDQKGKMRRIDCLRQADKVWRLDLVMVILFKGIPLESTDGERLVKSPQCSNPGLCVQPHHIGVSVKELDLYLAYFVHAGHLGFQDSFVTSGVFTVSELVRVSQTPIAAGTGPNFSLADLDSSSYYSMSPGAMRRPLPSTSSSSSAKRIKCMEEEVDSPGEESYYPSQGRSPGSGSQASSWHDVEPASPHATPSSLHFPTSPIIQQPGSYFSHPAIRYHPQETLKEFVQLVCPDSGQQAGQVGFLNPNGSSQGKVHNPFLPTPMLPPPPPPPMARPVPLPVPDSKPPSTSAEGGGNSPTSPTYSTPSTSPAHRFVSVGPRDPSFVNIPQQPQWYLG</sequence>
<dbReference type="PROSITE" id="PS51080">
    <property type="entry name" value="CTF_NFI_2"/>
    <property type="match status" value="1"/>
</dbReference>
<dbReference type="GO" id="GO:0000978">
    <property type="term" value="F:RNA polymerase II cis-regulatory region sequence-specific DNA binding"/>
    <property type="evidence" value="ECO:0007669"/>
    <property type="project" value="TreeGrafter"/>
</dbReference>
<feature type="compositionally biased region" description="Polar residues" evidence="10">
    <location>
        <begin position="297"/>
        <end position="311"/>
    </location>
</feature>
<dbReference type="GO" id="GO:0005634">
    <property type="term" value="C:nucleus"/>
    <property type="evidence" value="ECO:0007669"/>
    <property type="project" value="UniProtKB-SubCell"/>
</dbReference>
<evidence type="ECO:0000256" key="7">
    <source>
        <dbReference type="ARBA" id="ARBA00023163"/>
    </source>
</evidence>
<dbReference type="PROSITE" id="PS00349">
    <property type="entry name" value="CTF_NFI_1"/>
    <property type="match status" value="1"/>
</dbReference>
<dbReference type="GO" id="GO:0045893">
    <property type="term" value="P:positive regulation of DNA-templated transcription"/>
    <property type="evidence" value="ECO:0007669"/>
    <property type="project" value="UniProtKB-ARBA"/>
</dbReference>
<feature type="compositionally biased region" description="Polar residues" evidence="10">
    <location>
        <begin position="432"/>
        <end position="442"/>
    </location>
</feature>
<dbReference type="GO" id="GO:0006260">
    <property type="term" value="P:DNA replication"/>
    <property type="evidence" value="ECO:0007669"/>
    <property type="project" value="UniProtKB-KW"/>
</dbReference>
<reference evidence="12" key="1">
    <citation type="submission" date="2025-08" db="UniProtKB">
        <authorList>
            <consortium name="Ensembl"/>
        </authorList>
    </citation>
    <scope>IDENTIFICATION</scope>
</reference>
<keyword evidence="3 9" id="KW-0235">DNA replication</keyword>
<evidence type="ECO:0000256" key="4">
    <source>
        <dbReference type="ARBA" id="ARBA00023015"/>
    </source>
</evidence>
<dbReference type="InterPro" id="IPR020604">
    <property type="entry name" value="CTF/NFI_DNA-bd-dom"/>
</dbReference>
<feature type="compositionally biased region" description="Low complexity" evidence="10">
    <location>
        <begin position="403"/>
        <end position="416"/>
    </location>
</feature>
<evidence type="ECO:0000256" key="8">
    <source>
        <dbReference type="ARBA" id="ARBA00023242"/>
    </source>
</evidence>
<accession>A0A8B9L356</accession>
<dbReference type="InterPro" id="IPR000647">
    <property type="entry name" value="CTF/NFI"/>
</dbReference>
<comment type="subunit">
    <text evidence="2 9">Binds DNA as a homodimer.</text>
</comment>
<name>A0A8B9L356_ASTMX</name>
<feature type="compositionally biased region" description="Pro residues" evidence="10">
    <location>
        <begin position="367"/>
        <end position="391"/>
    </location>
</feature>
<dbReference type="InterPro" id="IPR019739">
    <property type="entry name" value="CTF/NFI_DNA-bd_CS"/>
</dbReference>
<evidence type="ECO:0000256" key="10">
    <source>
        <dbReference type="SAM" id="MobiDB-lite"/>
    </source>
</evidence>
<dbReference type="Ensembl" id="ENSAMXT00005049204.1">
    <property type="protein sequence ID" value="ENSAMXP00005045273.1"/>
    <property type="gene ID" value="ENSAMXG00005020945.1"/>
</dbReference>
<evidence type="ECO:0000256" key="3">
    <source>
        <dbReference type="ARBA" id="ARBA00022705"/>
    </source>
</evidence>
<dbReference type="Proteomes" id="UP000694621">
    <property type="component" value="Unplaced"/>
</dbReference>
<feature type="compositionally biased region" description="Low complexity" evidence="10">
    <location>
        <begin position="269"/>
        <end position="286"/>
    </location>
</feature>
<evidence type="ECO:0000256" key="5">
    <source>
        <dbReference type="ARBA" id="ARBA00023125"/>
    </source>
</evidence>